<dbReference type="PATRIC" id="fig|1423730.4.peg.1862"/>
<comment type="caution">
    <text evidence="3">The sequence shown here is derived from an EMBL/GenBank/DDBJ whole genome shotgun (WGS) entry which is preliminary data.</text>
</comment>
<evidence type="ECO:0000256" key="2">
    <source>
        <dbReference type="ARBA" id="ARBA00023002"/>
    </source>
</evidence>
<dbReference type="GO" id="GO:0050485">
    <property type="term" value="F:oxidoreductase activity, acting on X-H and Y-H to form an X-Y bond, with a disulfide as acceptor"/>
    <property type="evidence" value="ECO:0007669"/>
    <property type="project" value="InterPro"/>
</dbReference>
<dbReference type="NCBIfam" id="NF041545">
    <property type="entry name" value="GrdB_like_no_Se"/>
    <property type="match status" value="1"/>
</dbReference>
<evidence type="ECO:0000313" key="3">
    <source>
        <dbReference type="EMBL" id="KRN22508.1"/>
    </source>
</evidence>
<dbReference type="InterPro" id="IPR010187">
    <property type="entry name" value="Various_sel_PB"/>
</dbReference>
<dbReference type="Proteomes" id="UP000050865">
    <property type="component" value="Unassembled WGS sequence"/>
</dbReference>
<organism evidence="3 4">
    <name type="scientific">Lacticaseibacillus camelliae DSM 22697 = JCM 13995</name>
    <dbReference type="NCBI Taxonomy" id="1423730"/>
    <lineage>
        <taxon>Bacteria</taxon>
        <taxon>Bacillati</taxon>
        <taxon>Bacillota</taxon>
        <taxon>Bacilli</taxon>
        <taxon>Lactobacillales</taxon>
        <taxon>Lactobacillaceae</taxon>
        <taxon>Lacticaseibacillus</taxon>
    </lineage>
</organism>
<dbReference type="RefSeq" id="WP_054664098.1">
    <property type="nucleotide sequence ID" value="NZ_AYZJ01000032.1"/>
</dbReference>
<evidence type="ECO:0000256" key="1">
    <source>
        <dbReference type="ARBA" id="ARBA00022933"/>
    </source>
</evidence>
<reference evidence="3 4" key="1">
    <citation type="journal article" date="2015" name="Genome Announc.">
        <title>Expanding the biotechnology potential of lactobacilli through comparative genomics of 213 strains and associated genera.</title>
        <authorList>
            <person name="Sun Z."/>
            <person name="Harris H.M."/>
            <person name="McCann A."/>
            <person name="Guo C."/>
            <person name="Argimon S."/>
            <person name="Zhang W."/>
            <person name="Yang X."/>
            <person name="Jeffery I.B."/>
            <person name="Cooney J.C."/>
            <person name="Kagawa T.F."/>
            <person name="Liu W."/>
            <person name="Song Y."/>
            <person name="Salvetti E."/>
            <person name="Wrobel A."/>
            <person name="Rasinkangas P."/>
            <person name="Parkhill J."/>
            <person name="Rea M.C."/>
            <person name="O'Sullivan O."/>
            <person name="Ritari J."/>
            <person name="Douillard F.P."/>
            <person name="Paul Ross R."/>
            <person name="Yang R."/>
            <person name="Briner A.E."/>
            <person name="Felis G.E."/>
            <person name="de Vos W.M."/>
            <person name="Barrangou R."/>
            <person name="Klaenhammer T.R."/>
            <person name="Caufield P.W."/>
            <person name="Cui Y."/>
            <person name="Zhang H."/>
            <person name="O'Toole P.W."/>
        </authorList>
    </citation>
    <scope>NUCLEOTIDE SEQUENCE [LARGE SCALE GENOMIC DNA]</scope>
    <source>
        <strain evidence="3 4">DSM 22697</strain>
    </source>
</reference>
<proteinExistence type="predicted"/>
<protein>
    <submittedName>
        <fullName evidence="3">Uncharacterized protein</fullName>
    </submittedName>
</protein>
<dbReference type="STRING" id="1423730.FC75_GL001787"/>
<name>A0A0R2FBM4_9LACO</name>
<dbReference type="OrthoDB" id="9764267at2"/>
<gene>
    <name evidence="3" type="ORF">FC75_GL001787</name>
</gene>
<keyword evidence="2" id="KW-0560">Oxidoreductase</keyword>
<dbReference type="EMBL" id="AYZJ01000032">
    <property type="protein sequence ID" value="KRN22508.1"/>
    <property type="molecule type" value="Genomic_DNA"/>
</dbReference>
<evidence type="ECO:0000313" key="4">
    <source>
        <dbReference type="Proteomes" id="UP000050865"/>
    </source>
</evidence>
<keyword evidence="1" id="KW-0712">Selenocysteine</keyword>
<keyword evidence="4" id="KW-1185">Reference proteome</keyword>
<dbReference type="Pfam" id="PF07355">
    <property type="entry name" value="GRDB"/>
    <property type="match status" value="1"/>
</dbReference>
<sequence>MKVIIILDQMQAGLGGKERADTPLGGERVAMGSADTTEKALAKNDGELLGTFYCGTDYYADNRELVQRKFTKMAEKMGADVVVLGPTYDYAEFAQMACELATAFQTQTKIPAIAAIAEEKNADLIAQYKDQLTIVKAPKKGGTGLSDAVDHLAAGAAMLVKGEDLSAFKAEYCY</sequence>
<dbReference type="AlphaFoldDB" id="A0A0R2FBM4"/>
<dbReference type="InterPro" id="IPR048083">
    <property type="entry name" value="GrdB-like"/>
</dbReference>
<accession>A0A0R2FBM4</accession>